<dbReference type="EMBL" id="JAUIRO010000006">
    <property type="protein sequence ID" value="KAK0709559.1"/>
    <property type="molecule type" value="Genomic_DNA"/>
</dbReference>
<dbReference type="RefSeq" id="XP_060292863.1">
    <property type="nucleotide sequence ID" value="XM_060442573.1"/>
</dbReference>
<protein>
    <submittedName>
        <fullName evidence="3">S-adenosyl-L-methionine-dependent methyltransferase</fullName>
    </submittedName>
</protein>
<reference evidence="3" key="1">
    <citation type="submission" date="2023-06" db="EMBL/GenBank/DDBJ databases">
        <title>Genome-scale phylogeny and comparative genomics of the fungal order Sordariales.</title>
        <authorList>
            <consortium name="Lawrence Berkeley National Laboratory"/>
            <person name="Hensen N."/>
            <person name="Bonometti L."/>
            <person name="Westerberg I."/>
            <person name="Brannstrom I.O."/>
            <person name="Guillou S."/>
            <person name="Cros-Aarteil S."/>
            <person name="Calhoun S."/>
            <person name="Haridas S."/>
            <person name="Kuo A."/>
            <person name="Mondo S."/>
            <person name="Pangilinan J."/>
            <person name="Riley R."/>
            <person name="LaButti K."/>
            <person name="Andreopoulos B."/>
            <person name="Lipzen A."/>
            <person name="Chen C."/>
            <person name="Yanf M."/>
            <person name="Daum C."/>
            <person name="Ng V."/>
            <person name="Clum A."/>
            <person name="Steindorff A."/>
            <person name="Ohm R."/>
            <person name="Martin F."/>
            <person name="Silar P."/>
            <person name="Natvig D."/>
            <person name="Lalanne C."/>
            <person name="Gautier V."/>
            <person name="Ament-velasquez S.L."/>
            <person name="Kruys A."/>
            <person name="Hutchinson M.I."/>
            <person name="Powell A.J."/>
            <person name="Barry K."/>
            <person name="Miller A.N."/>
            <person name="Grigoriev I.V."/>
            <person name="Debuchy R."/>
            <person name="Gladieux P."/>
            <person name="Thoren M.H."/>
            <person name="Johannesson H."/>
        </authorList>
    </citation>
    <scope>NUCLEOTIDE SEQUENCE</scope>
    <source>
        <strain evidence="3">SMH2392-1A</strain>
    </source>
</reference>
<dbReference type="Proteomes" id="UP001172101">
    <property type="component" value="Unassembled WGS sequence"/>
</dbReference>
<dbReference type="SUPFAM" id="SSF53335">
    <property type="entry name" value="S-adenosyl-L-methionine-dependent methyltransferases"/>
    <property type="match status" value="1"/>
</dbReference>
<dbReference type="InterPro" id="IPR050508">
    <property type="entry name" value="Methyltransf_Superfamily"/>
</dbReference>
<dbReference type="InterPro" id="IPR029063">
    <property type="entry name" value="SAM-dependent_MTases_sf"/>
</dbReference>
<keyword evidence="4" id="KW-1185">Reference proteome</keyword>
<keyword evidence="2" id="KW-1133">Transmembrane helix</keyword>
<dbReference type="AlphaFoldDB" id="A0AA40A5A5"/>
<evidence type="ECO:0000313" key="4">
    <source>
        <dbReference type="Proteomes" id="UP001172101"/>
    </source>
</evidence>
<accession>A0AA40A5A5</accession>
<feature type="region of interest" description="Disordered" evidence="1">
    <location>
        <begin position="41"/>
        <end position="60"/>
    </location>
</feature>
<feature type="region of interest" description="Disordered" evidence="1">
    <location>
        <begin position="183"/>
        <end position="227"/>
    </location>
</feature>
<proteinExistence type="predicted"/>
<dbReference type="PANTHER" id="PTHR42912:SF83">
    <property type="entry name" value="METHYLTRANSFERASE TYPE 11 DOMAIN-CONTAINING PROTEIN"/>
    <property type="match status" value="1"/>
</dbReference>
<keyword evidence="2" id="KW-0472">Membrane</keyword>
<feature type="compositionally biased region" description="Basic residues" evidence="1">
    <location>
        <begin position="83"/>
        <end position="105"/>
    </location>
</feature>
<comment type="caution">
    <text evidence="3">The sequence shown here is derived from an EMBL/GenBank/DDBJ whole genome shotgun (WGS) entry which is preliminary data.</text>
</comment>
<dbReference type="GeneID" id="85325843"/>
<evidence type="ECO:0000256" key="1">
    <source>
        <dbReference type="SAM" id="MobiDB-lite"/>
    </source>
</evidence>
<keyword evidence="2" id="KW-0812">Transmembrane</keyword>
<dbReference type="GO" id="GO:0032259">
    <property type="term" value="P:methylation"/>
    <property type="evidence" value="ECO:0007669"/>
    <property type="project" value="UniProtKB-KW"/>
</dbReference>
<dbReference type="GO" id="GO:0008168">
    <property type="term" value="F:methyltransferase activity"/>
    <property type="evidence" value="ECO:0007669"/>
    <property type="project" value="UniProtKB-KW"/>
</dbReference>
<sequence>MACQAWAIRFPARVQQPWCAGTGPGLRFRFGLAPTELGSRGFSVSASARGPGKRPGSRRMFEAEPAVLPITVSVPRLKVPAPYRKRLRRSPQPKPAARVKAKTKTKHDSSSPHPHPSRSSISAPETKKEAETGAEPGPDSTAQGPQTLDALFQQRKWPLVGAGLAALFVGLYVSMLVTSYIKSPPTPDPKSPLASSVPAPTPRPSASSGTAPQEDAIPTGRPSTLDTAVAAGCPDEELRQTAEAFDRGLNLPEWLMGLRSLRRELAARAYGHVLEVAVGTGRNMPYYDWTGVISSGGAGEAEARAQRERERLVKLLDQHRWGGSKIDQAQLHQVGVLSFTGVDISADMLGIARTRLRDAVPGLKRIMHKRRLEPLPEQSAAAAPEGSLVVDTLGGRVRLVMADAQNTLPLPPALPSSPAPPAKYDTIVQSFGLCSVADPAQLLAHMASLVQPNTGRILLLEHGRGWYDWINHKLDEYAGRHFQRYGCWWNRDIECIVREAAKTVPGLEVVKLERPLLLQAGTTLLVELRVASTKQ</sequence>
<name>A0AA40A5A5_9PEZI</name>
<dbReference type="Gene3D" id="3.40.50.150">
    <property type="entry name" value="Vaccinia Virus protein VP39"/>
    <property type="match status" value="1"/>
</dbReference>
<organism evidence="3 4">
    <name type="scientific">Lasiosphaeria miniovina</name>
    <dbReference type="NCBI Taxonomy" id="1954250"/>
    <lineage>
        <taxon>Eukaryota</taxon>
        <taxon>Fungi</taxon>
        <taxon>Dikarya</taxon>
        <taxon>Ascomycota</taxon>
        <taxon>Pezizomycotina</taxon>
        <taxon>Sordariomycetes</taxon>
        <taxon>Sordariomycetidae</taxon>
        <taxon>Sordariales</taxon>
        <taxon>Lasiosphaeriaceae</taxon>
        <taxon>Lasiosphaeria</taxon>
    </lineage>
</organism>
<feature type="transmembrane region" description="Helical" evidence="2">
    <location>
        <begin position="159"/>
        <end position="181"/>
    </location>
</feature>
<evidence type="ECO:0000256" key="2">
    <source>
        <dbReference type="SAM" id="Phobius"/>
    </source>
</evidence>
<keyword evidence="3" id="KW-0808">Transferase</keyword>
<evidence type="ECO:0000313" key="3">
    <source>
        <dbReference type="EMBL" id="KAK0709559.1"/>
    </source>
</evidence>
<gene>
    <name evidence="3" type="ORF">B0T26DRAFT_722014</name>
</gene>
<dbReference type="Pfam" id="PF13489">
    <property type="entry name" value="Methyltransf_23"/>
    <property type="match status" value="1"/>
</dbReference>
<dbReference type="PANTHER" id="PTHR42912">
    <property type="entry name" value="METHYLTRANSFERASE"/>
    <property type="match status" value="1"/>
</dbReference>
<keyword evidence="3" id="KW-0489">Methyltransferase</keyword>
<feature type="region of interest" description="Disordered" evidence="1">
    <location>
        <begin position="81"/>
        <end position="145"/>
    </location>
</feature>